<comment type="caution">
    <text evidence="12">The sequence shown here is derived from an EMBL/GenBank/DDBJ whole genome shotgun (WGS) entry which is preliminary data.</text>
</comment>
<feature type="transmembrane region" description="Helical" evidence="10">
    <location>
        <begin position="88"/>
        <end position="108"/>
    </location>
</feature>
<dbReference type="GO" id="GO:0003333">
    <property type="term" value="P:amino acid transmembrane transport"/>
    <property type="evidence" value="ECO:0007669"/>
    <property type="project" value="InterPro"/>
</dbReference>
<keyword evidence="6 10" id="KW-0812">Transmembrane</keyword>
<dbReference type="Proteomes" id="UP000275331">
    <property type="component" value="Unassembled WGS sequence"/>
</dbReference>
<dbReference type="Gene3D" id="1.20.1740.10">
    <property type="entry name" value="Amino acid/polyamine transporter I"/>
    <property type="match status" value="1"/>
</dbReference>
<evidence type="ECO:0000313" key="13">
    <source>
        <dbReference type="Proteomes" id="UP000275331"/>
    </source>
</evidence>
<dbReference type="AlphaFoldDB" id="A0A3R9EZ39"/>
<feature type="transmembrane region" description="Helical" evidence="10">
    <location>
        <begin position="14"/>
        <end position="33"/>
    </location>
</feature>
<comment type="function">
    <text evidence="10">Involved in transporting aromatic amino acids across the cytoplasmic membrane.</text>
</comment>
<keyword evidence="3 10" id="KW-0813">Transport</keyword>
<evidence type="ECO:0000256" key="8">
    <source>
        <dbReference type="ARBA" id="ARBA00022989"/>
    </source>
</evidence>
<protein>
    <recommendedName>
        <fullName evidence="10">Aromatic amino acid permease</fullName>
    </recommendedName>
</protein>
<dbReference type="RefSeq" id="WP_125295310.1">
    <property type="nucleotide sequence ID" value="NZ_DAMAJB010000028.1"/>
</dbReference>
<accession>A0A3R9EZ39</accession>
<evidence type="ECO:0000256" key="9">
    <source>
        <dbReference type="ARBA" id="ARBA00023136"/>
    </source>
</evidence>
<evidence type="ECO:0000256" key="10">
    <source>
        <dbReference type="RuleBase" id="RU367149"/>
    </source>
</evidence>
<evidence type="ECO:0000313" key="12">
    <source>
        <dbReference type="EMBL" id="RSE22348.1"/>
    </source>
</evidence>
<gene>
    <name evidence="12" type="ORF">EGT71_21140</name>
    <name evidence="11" type="ORF">R4P48_12525</name>
</gene>
<organism evidence="12 13">
    <name type="scientific">Atlantibacter subterraneus</name>
    <dbReference type="NCBI Taxonomy" id="255519"/>
    <lineage>
        <taxon>Bacteria</taxon>
        <taxon>Pseudomonadati</taxon>
        <taxon>Pseudomonadota</taxon>
        <taxon>Gammaproteobacteria</taxon>
        <taxon>Enterobacterales</taxon>
        <taxon>Enterobacteriaceae</taxon>
        <taxon>Atlantibacter</taxon>
    </lineage>
</organism>
<feature type="transmembrane region" description="Helical" evidence="10">
    <location>
        <begin position="154"/>
        <end position="174"/>
    </location>
</feature>
<keyword evidence="7 10" id="KW-0029">Amino-acid transport</keyword>
<feature type="transmembrane region" description="Helical" evidence="10">
    <location>
        <begin position="129"/>
        <end position="148"/>
    </location>
</feature>
<keyword evidence="14" id="KW-1185">Reference proteome</keyword>
<evidence type="ECO:0000256" key="4">
    <source>
        <dbReference type="ARBA" id="ARBA00022475"/>
    </source>
</evidence>
<dbReference type="GO" id="GO:0005886">
    <property type="term" value="C:plasma membrane"/>
    <property type="evidence" value="ECO:0007669"/>
    <property type="project" value="UniProtKB-SubCell"/>
</dbReference>
<keyword evidence="8 10" id="KW-1133">Transmembrane helix</keyword>
<feature type="transmembrane region" description="Helical" evidence="10">
    <location>
        <begin position="234"/>
        <end position="252"/>
    </location>
</feature>
<dbReference type="PANTHER" id="PTHR46997:SF1">
    <property type="entry name" value="LOW AFFINITY TRYPTOPHAN PERMEASE-RELATED"/>
    <property type="match status" value="1"/>
</dbReference>
<dbReference type="EMBL" id="JAWLOF010000007">
    <property type="protein sequence ID" value="MDV7023498.1"/>
    <property type="molecule type" value="Genomic_DNA"/>
</dbReference>
<evidence type="ECO:0000256" key="7">
    <source>
        <dbReference type="ARBA" id="ARBA00022970"/>
    </source>
</evidence>
<comment type="similarity">
    <text evidence="2 10">Belongs to the amino acid/polyamine transporter 2 family. Mtr/TnaB/TyrP permease subfamily.</text>
</comment>
<evidence type="ECO:0000256" key="5">
    <source>
        <dbReference type="ARBA" id="ARBA00022519"/>
    </source>
</evidence>
<evidence type="ECO:0000313" key="14">
    <source>
        <dbReference type="Proteomes" id="UP001187066"/>
    </source>
</evidence>
<evidence type="ECO:0000256" key="2">
    <source>
        <dbReference type="ARBA" id="ARBA00005452"/>
    </source>
</evidence>
<reference evidence="12 13" key="1">
    <citation type="submission" date="2018-10" db="EMBL/GenBank/DDBJ databases">
        <title>Transmission dynamics of multidrug resistant bacteria on intensive care unit surfaces.</title>
        <authorList>
            <person name="D'Souza A.W."/>
            <person name="Potter R.F."/>
            <person name="Wallace M."/>
            <person name="Shupe A."/>
            <person name="Patel S."/>
            <person name="Sun S."/>
            <person name="Gul D."/>
            <person name="Kwon J.H."/>
            <person name="Andleeb S."/>
            <person name="Burnham C.-A.D."/>
            <person name="Dantas G."/>
        </authorList>
    </citation>
    <scope>NUCLEOTIDE SEQUENCE [LARGE SCALE GENOMIC DNA]</scope>
    <source>
        <strain evidence="12 13">AS_373</strain>
    </source>
</reference>
<feature type="transmembrane region" description="Helical" evidence="10">
    <location>
        <begin position="394"/>
        <end position="416"/>
    </location>
</feature>
<evidence type="ECO:0000256" key="6">
    <source>
        <dbReference type="ARBA" id="ARBA00022692"/>
    </source>
</evidence>
<evidence type="ECO:0000313" key="11">
    <source>
        <dbReference type="EMBL" id="MDV7023498.1"/>
    </source>
</evidence>
<feature type="transmembrane region" description="Helical" evidence="10">
    <location>
        <begin position="290"/>
        <end position="312"/>
    </location>
</feature>
<evidence type="ECO:0000256" key="3">
    <source>
        <dbReference type="ARBA" id="ARBA00022448"/>
    </source>
</evidence>
<feature type="transmembrane region" description="Helical" evidence="10">
    <location>
        <begin position="350"/>
        <end position="373"/>
    </location>
</feature>
<dbReference type="OrthoDB" id="18749at2"/>
<evidence type="ECO:0000256" key="1">
    <source>
        <dbReference type="ARBA" id="ARBA00004429"/>
    </source>
</evidence>
<dbReference type="Proteomes" id="UP001187066">
    <property type="component" value="Unassembled WGS sequence"/>
</dbReference>
<dbReference type="InterPro" id="IPR018227">
    <property type="entry name" value="Amino_acid_transport_2"/>
</dbReference>
<dbReference type="PRINTS" id="PR00166">
    <property type="entry name" value="AROAAPRMEASE"/>
</dbReference>
<keyword evidence="4 10" id="KW-1003">Cell membrane</keyword>
<dbReference type="NCBIfam" id="TIGR00837">
    <property type="entry name" value="araaP"/>
    <property type="match status" value="1"/>
</dbReference>
<dbReference type="PANTHER" id="PTHR46997">
    <property type="entry name" value="LOW AFFINITY TRYPTOPHAN PERMEASE-RELATED"/>
    <property type="match status" value="1"/>
</dbReference>
<dbReference type="Pfam" id="PF03222">
    <property type="entry name" value="Trp_Tyr_perm"/>
    <property type="match status" value="1"/>
</dbReference>
<dbReference type="PROSITE" id="PS00594">
    <property type="entry name" value="AROMATIC_AA_PERMEASE_1"/>
    <property type="match status" value="1"/>
</dbReference>
<feature type="transmembrane region" description="Helical" evidence="10">
    <location>
        <begin position="195"/>
        <end position="214"/>
    </location>
</feature>
<sequence>MGIHNPAQNGTPGLTSGAVLVIATVIGGGMFSLPIAMAGVWFTGATVILIAIALMMLLTGLMLVEVNLHFEPGASFNTFTQELLGKKWNIVVGIAFGFVLYILTYAYISGSSAVLSQTLMKYSGIHFPAKFSVIVVTLFVGIIAWYSSLLVGRITTVLILGKFIAFFATFSGLVSHIEIAKLLDSASVAIPGTSYLPYVLMTLPFCIISFGFHGNVPSLVKLYGKDGVPNITRSIVIGTVFAVLLYIFWLAVTMGNISRASFSPIIAQGGNIDVFVEAIGGIFTSRYMDLILTFFGNFAVASSLLAATLGLFDYIADLFHFPNDPLGRFKTTLVTYLPPAFVCFFFPNGFVYAIGYAGLAFTIWSVILPPFLVKSARRRYSSAIYTAPCNNTMLNLVIVCGVIVYLTVVLDVLGWLPAFK</sequence>
<feature type="transmembrane region" description="Helical" evidence="10">
    <location>
        <begin position="40"/>
        <end position="68"/>
    </location>
</feature>
<dbReference type="GO" id="GO:0015173">
    <property type="term" value="F:aromatic amino acid transmembrane transporter activity"/>
    <property type="evidence" value="ECO:0007669"/>
    <property type="project" value="UniProtKB-UniRule"/>
</dbReference>
<comment type="subcellular location">
    <subcellularLocation>
        <location evidence="1 10">Cell inner membrane</location>
        <topology evidence="1 10">Multi-pass membrane protein</topology>
    </subcellularLocation>
</comment>
<keyword evidence="5 10" id="KW-0997">Cell inner membrane</keyword>
<name>A0A3R9EZ39_9ENTR</name>
<reference evidence="11 14" key="2">
    <citation type="submission" date="2023-10" db="EMBL/GenBank/DDBJ databases">
        <authorList>
            <person name="Dale J."/>
        </authorList>
    </citation>
    <scope>NUCLEOTIDE SEQUENCE [LARGE SCALE GENOMIC DNA]</scope>
    <source>
        <strain evidence="11 14">2023EL-00970</strain>
    </source>
</reference>
<comment type="caution">
    <text evidence="10">Lacks conserved residue(s) required for the propagation of feature annotation.</text>
</comment>
<dbReference type="InterPro" id="IPR013061">
    <property type="entry name" value="Trp/try_permease_CS"/>
</dbReference>
<keyword evidence="9 10" id="KW-0472">Membrane</keyword>
<dbReference type="EMBL" id="RHXB01000018">
    <property type="protein sequence ID" value="RSE22348.1"/>
    <property type="molecule type" value="Genomic_DNA"/>
</dbReference>
<dbReference type="InterPro" id="IPR013059">
    <property type="entry name" value="Trp_tyr_transpt"/>
</dbReference>
<proteinExistence type="inferred from homology"/>